<keyword evidence="5" id="KW-1185">Reference proteome</keyword>
<dbReference type="Pfam" id="PF11761">
    <property type="entry name" value="CbiG_mid"/>
    <property type="match status" value="1"/>
</dbReference>
<dbReference type="InterPro" id="IPR038029">
    <property type="entry name" value="GbiG_N_sf"/>
</dbReference>
<dbReference type="AlphaFoldDB" id="A0A8J6TS04"/>
<protein>
    <submittedName>
        <fullName evidence="4">Cobalt-precorrin 5A hydrolase</fullName>
    </submittedName>
</protein>
<evidence type="ECO:0000313" key="5">
    <source>
        <dbReference type="Proteomes" id="UP000632659"/>
    </source>
</evidence>
<dbReference type="InterPro" id="IPR036518">
    <property type="entry name" value="CobE/GbiG_C_sf"/>
</dbReference>
<dbReference type="Pfam" id="PF01890">
    <property type="entry name" value="CbiG_C"/>
    <property type="match status" value="1"/>
</dbReference>
<organism evidence="4 5">
    <name type="scientific">Massiliimalia timonensis</name>
    <dbReference type="NCBI Taxonomy" id="1987501"/>
    <lineage>
        <taxon>Bacteria</taxon>
        <taxon>Bacillati</taxon>
        <taxon>Bacillota</taxon>
        <taxon>Clostridia</taxon>
        <taxon>Eubacteriales</taxon>
        <taxon>Oscillospiraceae</taxon>
        <taxon>Massiliimalia</taxon>
    </lineage>
</organism>
<dbReference type="SUPFAM" id="SSF159664">
    <property type="entry name" value="CobE/GbiG C-terminal domain-like"/>
    <property type="match status" value="1"/>
</dbReference>
<evidence type="ECO:0000259" key="2">
    <source>
        <dbReference type="Pfam" id="PF11760"/>
    </source>
</evidence>
<dbReference type="Proteomes" id="UP000632659">
    <property type="component" value="Unassembled WGS sequence"/>
</dbReference>
<dbReference type="PANTHER" id="PTHR37477:SF1">
    <property type="entry name" value="COBALT-PRECORRIN-5A HYDROLASE"/>
    <property type="match status" value="1"/>
</dbReference>
<proteinExistence type="predicted"/>
<dbReference type="GO" id="GO:0016787">
    <property type="term" value="F:hydrolase activity"/>
    <property type="evidence" value="ECO:0007669"/>
    <property type="project" value="UniProtKB-KW"/>
</dbReference>
<dbReference type="RefSeq" id="WP_154824905.1">
    <property type="nucleotide sequence ID" value="NZ_JACRTL010000008.1"/>
</dbReference>
<dbReference type="InterPro" id="IPR002750">
    <property type="entry name" value="CobE/GbiG_C"/>
</dbReference>
<dbReference type="Pfam" id="PF11760">
    <property type="entry name" value="CbiG_N"/>
    <property type="match status" value="1"/>
</dbReference>
<dbReference type="InterPro" id="IPR052553">
    <property type="entry name" value="CbiG_hydrolase"/>
</dbReference>
<gene>
    <name evidence="4" type="ORF">H8702_11785</name>
</gene>
<evidence type="ECO:0000259" key="3">
    <source>
        <dbReference type="Pfam" id="PF11761"/>
    </source>
</evidence>
<dbReference type="Gene3D" id="3.40.50.11220">
    <property type="match status" value="1"/>
</dbReference>
<dbReference type="EMBL" id="JACRTL010000008">
    <property type="protein sequence ID" value="MBC8611771.1"/>
    <property type="molecule type" value="Genomic_DNA"/>
</dbReference>
<name>A0A8J6TS04_9FIRM</name>
<reference evidence="4" key="1">
    <citation type="submission" date="2020-08" db="EMBL/GenBank/DDBJ databases">
        <title>Genome public.</title>
        <authorList>
            <person name="Liu C."/>
            <person name="Sun Q."/>
        </authorList>
    </citation>
    <scope>NUCLEOTIDE SEQUENCE</scope>
    <source>
        <strain evidence="4">NSJ-15</strain>
    </source>
</reference>
<dbReference type="PANTHER" id="PTHR37477">
    <property type="entry name" value="COBALT-PRECORRIN-5A HYDROLASE"/>
    <property type="match status" value="1"/>
</dbReference>
<comment type="caution">
    <text evidence="4">The sequence shown here is derived from an EMBL/GenBank/DDBJ whole genome shotgun (WGS) entry which is preliminary data.</text>
</comment>
<dbReference type="SUPFAM" id="SSF159672">
    <property type="entry name" value="CbiG N-terminal domain-like"/>
    <property type="match status" value="1"/>
</dbReference>
<dbReference type="InterPro" id="IPR021744">
    <property type="entry name" value="CbiG_N"/>
</dbReference>
<feature type="domain" description="Cobalamin biosynthesis central region" evidence="3">
    <location>
        <begin position="133"/>
        <end position="209"/>
    </location>
</feature>
<feature type="domain" description="CobE/GbiG C-terminal" evidence="1">
    <location>
        <begin position="212"/>
        <end position="329"/>
    </location>
</feature>
<evidence type="ECO:0000313" key="4">
    <source>
        <dbReference type="EMBL" id="MBC8611771.1"/>
    </source>
</evidence>
<dbReference type="Gene3D" id="3.30.420.180">
    <property type="entry name" value="CobE/GbiG C-terminal domain"/>
    <property type="match status" value="1"/>
</dbReference>
<accession>A0A8J6TS04</accession>
<keyword evidence="4" id="KW-0378">Hydrolase</keyword>
<evidence type="ECO:0000259" key="1">
    <source>
        <dbReference type="Pfam" id="PF01890"/>
    </source>
</evidence>
<sequence length="337" mass="36766">MKLAGIGFTETGKVLLERVSDLFGKDLDRYEINGVRQDIKPVTGLSEFTRIGFEKYDGLIFVGASGIAVRAIAPFLQSKTVDPAVLVIDEQGRFVIPVASGHLGGANRLAEQTACFLGGTAVITTATDINRVFAVDSWAKEQHLWIRTPEQIKTVSAALLRGETVGFVSEYPWCGALPPGVQETEKAQVGLCISAQQKFPFANTLLLTPRPYVLGIGCRKGISREILEEQIAKALFHADIEREMLRAVCSVDRKQDEPALVSWCREHRLPFLCYSARELSEVEGEFSSSDFVKRTVGTENVCERAAVLGSGGKLILPKFSGQGVTVAAAECEVKIKF</sequence>
<dbReference type="GO" id="GO:0009236">
    <property type="term" value="P:cobalamin biosynthetic process"/>
    <property type="evidence" value="ECO:0007669"/>
    <property type="project" value="InterPro"/>
</dbReference>
<feature type="domain" description="Cobalamin synthesis G N-terminal" evidence="2">
    <location>
        <begin position="51"/>
        <end position="128"/>
    </location>
</feature>
<dbReference type="InterPro" id="IPR021745">
    <property type="entry name" value="CbiG_mid"/>
</dbReference>